<gene>
    <name evidence="1" type="ORF">dnm_011840</name>
</gene>
<keyword evidence="2" id="KW-1185">Reference proteome</keyword>
<reference evidence="1" key="1">
    <citation type="journal article" date="2021" name="Microb. Physiol.">
        <title>Proteogenomic Insights into the Physiology of Marine, Sulfate-Reducing, Filamentous Desulfonema limicola and Desulfonema magnum.</title>
        <authorList>
            <person name="Schnaars V."/>
            <person name="Wohlbrand L."/>
            <person name="Scheve S."/>
            <person name="Hinrichs C."/>
            <person name="Reinhardt R."/>
            <person name="Rabus R."/>
        </authorList>
    </citation>
    <scope>NUCLEOTIDE SEQUENCE</scope>
    <source>
        <strain evidence="1">4be13</strain>
    </source>
</reference>
<organism evidence="1 2">
    <name type="scientific">Desulfonema magnum</name>
    <dbReference type="NCBI Taxonomy" id="45655"/>
    <lineage>
        <taxon>Bacteria</taxon>
        <taxon>Pseudomonadati</taxon>
        <taxon>Thermodesulfobacteriota</taxon>
        <taxon>Desulfobacteria</taxon>
        <taxon>Desulfobacterales</taxon>
        <taxon>Desulfococcaceae</taxon>
        <taxon>Desulfonema</taxon>
    </lineage>
</organism>
<evidence type="ECO:0000313" key="2">
    <source>
        <dbReference type="Proteomes" id="UP000663722"/>
    </source>
</evidence>
<proteinExistence type="predicted"/>
<dbReference type="AlphaFoldDB" id="A0A975BH94"/>
<dbReference type="EMBL" id="CP061800">
    <property type="protein sequence ID" value="QTA85179.1"/>
    <property type="molecule type" value="Genomic_DNA"/>
</dbReference>
<protein>
    <submittedName>
        <fullName evidence="1">Uncharacterized protein</fullName>
    </submittedName>
</protein>
<dbReference type="Proteomes" id="UP000663722">
    <property type="component" value="Chromosome"/>
</dbReference>
<dbReference type="KEGG" id="dmm:dnm_011840"/>
<sequence>MYPKLRRSAAEFIPENLCPGTLHSQIRLRKLTSKYILLFSFFLHHFHPPRSLGNSLSGENLIIK</sequence>
<name>A0A975BH94_9BACT</name>
<accession>A0A975BH94</accession>
<evidence type="ECO:0000313" key="1">
    <source>
        <dbReference type="EMBL" id="QTA85179.1"/>
    </source>
</evidence>